<organism evidence="3 4">
    <name type="scientific">Croceivirga thetidis</name>
    <dbReference type="NCBI Taxonomy" id="2721623"/>
    <lineage>
        <taxon>Bacteria</taxon>
        <taxon>Pseudomonadati</taxon>
        <taxon>Bacteroidota</taxon>
        <taxon>Flavobacteriia</taxon>
        <taxon>Flavobacteriales</taxon>
        <taxon>Flavobacteriaceae</taxon>
        <taxon>Croceivirga</taxon>
    </lineage>
</organism>
<dbReference type="EMBL" id="JAAWWL010000002">
    <property type="protein sequence ID" value="NKI33055.1"/>
    <property type="molecule type" value="Genomic_DNA"/>
</dbReference>
<dbReference type="InterPro" id="IPR028994">
    <property type="entry name" value="Integrin_alpha_N"/>
</dbReference>
<dbReference type="Pfam" id="PF13517">
    <property type="entry name" value="FG-GAP_3"/>
    <property type="match status" value="3"/>
</dbReference>
<proteinExistence type="predicted"/>
<dbReference type="Gene3D" id="2.130.10.130">
    <property type="entry name" value="Integrin alpha, N-terminal"/>
    <property type="match status" value="3"/>
</dbReference>
<dbReference type="InterPro" id="IPR013517">
    <property type="entry name" value="FG-GAP"/>
</dbReference>
<keyword evidence="4" id="KW-1185">Reference proteome</keyword>
<dbReference type="InterPro" id="IPR011519">
    <property type="entry name" value="UnbV_ASPIC"/>
</dbReference>
<name>A0ABX1GVP1_9FLAO</name>
<dbReference type="RefSeq" id="WP_168553205.1">
    <property type="nucleotide sequence ID" value="NZ_JAAWWL010000002.1"/>
</dbReference>
<sequence>MMRSIVLVLVFIVLLSCSGEKDSRQLFQLVEVAKSNVEFENTIKTDDTINVIDFQYCYNGGGVGIGDFNLDGLPDLVFSGNQVGARLYLNQGDLQFVDITESSGLISDSWLTGVSIVDVNADGLADIYLNVGGADCQNDCDNLLFINQGKNKNGIPFFEEMAGKYGLADANYSQQTVFFDYDLDGDLDAYVLRNGNFKFDKNSPIPKKYFPEHLTDALFENVKVDSLDHPLFIDVSEKMGITHKGFGLGVGINDFDNNGLIDVYVANDFISNDLLYMNFTKPVDSIGFIDQSQDYFQHQTYNAMGVDIADLNNDNRPDVFVLDMLPQDYYRQKTMLGSMNYDKYNLALRNSYSPQYMRNTLHINSGFINEEPVRFSEVSFFSEVGKTDWSWAPLLADFDMDGDNDIFITNGYGKDITNLDFINYTQQSNIFGTREAKDVRLKGFIDELPPVSMNNFLFENTSELKFQDRTKQWLPDIKTLSNGAAYSDLDLDGDLDLIINNINQKALILKNTASEDEDFRYIKVKLKGERKNPSAIGAKISIWEGSLERTHFQSVVRGYLSSVEDGAFFGINAPIADSLRVVWPNGKVTKMNRVSSNQTLYLDIDDAKIQSIEKGNFSKLFTTVTPTIEFTHNEEYSNEYAFQHLLMTQHSMNSPILKRSPLNDLESEFVFVGNSTAKPSQIWKSNKGNVHEFVQEITLPFEVTDALFFDFDNDNDLDLYLASGGNVQPAGSEIYQDRLYLNDGAGYFEYGKTVLPISPSSTSCVKSSDFDKDGDMDLFVGSNIVPHSYPSKPKNYLLENINGKLSIKTTGFFEELGMVKDAAWQDIDGDGWDDLIVVGDWMPIQIFKNRDGNLEPLETKFFNGNDVEVNTSGWYNTIASGDFDNDGDIDFLLGNQGNNNFINPSEEYPAYLYTKDFDNNGSVDPLIGMYYDTEAGKKLMPLHSRDDVMKQLPALKNRLNSYQDFAEVDFVSLLEIKNLSEETFKVSNSQSIYLENKGNAAFSINPLPYLTQLGPISCVLVDDFDEDGNLDALLAGNDFYAESVFGRYDAVTGIYLKGNGKGNFRAISASESGFYLPEHTTSLIQITGQESEKLILAAQRNNSLKAFSIQPNP</sequence>
<dbReference type="InterPro" id="IPR027039">
    <property type="entry name" value="Crtac1"/>
</dbReference>
<evidence type="ECO:0000259" key="2">
    <source>
        <dbReference type="Pfam" id="PF07593"/>
    </source>
</evidence>
<dbReference type="PROSITE" id="PS51257">
    <property type="entry name" value="PROKAR_LIPOPROTEIN"/>
    <property type="match status" value="1"/>
</dbReference>
<comment type="caution">
    <text evidence="3">The sequence shown here is derived from an EMBL/GenBank/DDBJ whole genome shotgun (WGS) entry which is preliminary data.</text>
</comment>
<keyword evidence="1" id="KW-0732">Signal</keyword>
<dbReference type="PANTHER" id="PTHR16026">
    <property type="entry name" value="CARTILAGE ACIDIC PROTEIN 1"/>
    <property type="match status" value="1"/>
</dbReference>
<dbReference type="Proteomes" id="UP000718451">
    <property type="component" value="Unassembled WGS sequence"/>
</dbReference>
<evidence type="ECO:0000313" key="3">
    <source>
        <dbReference type="EMBL" id="NKI33055.1"/>
    </source>
</evidence>
<evidence type="ECO:0000256" key="1">
    <source>
        <dbReference type="ARBA" id="ARBA00022729"/>
    </source>
</evidence>
<reference evidence="3 4" key="1">
    <citation type="submission" date="2020-04" db="EMBL/GenBank/DDBJ databases">
        <authorList>
            <person name="Yoon J."/>
        </authorList>
    </citation>
    <scope>NUCLEOTIDE SEQUENCE [LARGE SCALE GENOMIC DNA]</scope>
    <source>
        <strain evidence="3 4">DJ-13</strain>
    </source>
</reference>
<protein>
    <submittedName>
        <fullName evidence="3">VCBS repeat-containing protein</fullName>
    </submittedName>
</protein>
<dbReference type="Pfam" id="PF07593">
    <property type="entry name" value="UnbV_ASPIC"/>
    <property type="match status" value="1"/>
</dbReference>
<dbReference type="SUPFAM" id="SSF69318">
    <property type="entry name" value="Integrin alpha N-terminal domain"/>
    <property type="match status" value="2"/>
</dbReference>
<gene>
    <name evidence="3" type="ORF">HCU67_13945</name>
</gene>
<dbReference type="PANTHER" id="PTHR16026:SF0">
    <property type="entry name" value="CARTILAGE ACIDIC PROTEIN 1"/>
    <property type="match status" value="1"/>
</dbReference>
<evidence type="ECO:0000313" key="4">
    <source>
        <dbReference type="Proteomes" id="UP000718451"/>
    </source>
</evidence>
<accession>A0ABX1GVP1</accession>
<feature type="domain" description="ASPIC/UnbV" evidence="2">
    <location>
        <begin position="535"/>
        <end position="600"/>
    </location>
</feature>